<dbReference type="EMBL" id="PQXO01000176">
    <property type="protein sequence ID" value="TGO88214.1"/>
    <property type="molecule type" value="Genomic_DNA"/>
</dbReference>
<protein>
    <submittedName>
        <fullName evidence="1">Uncharacterized protein</fullName>
    </submittedName>
</protein>
<evidence type="ECO:0000313" key="1">
    <source>
        <dbReference type="EMBL" id="TGO88214.1"/>
    </source>
</evidence>
<dbReference type="AlphaFoldDB" id="A0A4Z1KUL2"/>
<dbReference type="Proteomes" id="UP000297280">
    <property type="component" value="Unassembled WGS sequence"/>
</dbReference>
<accession>A0A4Z1KUL2</accession>
<sequence>MFEFKVSTWELQYYLRIFLAICRGRGNGLENLDCAVDAGIESGEL</sequence>
<reference evidence="1 2" key="1">
    <citation type="submission" date="2017-12" db="EMBL/GenBank/DDBJ databases">
        <title>Comparative genomics of Botrytis spp.</title>
        <authorList>
            <person name="Valero-Jimenez C.A."/>
            <person name="Tapia P."/>
            <person name="Veloso J."/>
            <person name="Silva-Moreno E."/>
            <person name="Staats M."/>
            <person name="Valdes J.H."/>
            <person name="Van Kan J.A.L."/>
        </authorList>
    </citation>
    <scope>NUCLEOTIDE SEQUENCE [LARGE SCALE GENOMIC DNA]</scope>
    <source>
        <strain evidence="1 2">MUCL3349</strain>
    </source>
</reference>
<name>A0A4Z1KUL2_9HELO</name>
<organism evidence="1 2">
    <name type="scientific">Botrytis porri</name>
    <dbReference type="NCBI Taxonomy" id="87229"/>
    <lineage>
        <taxon>Eukaryota</taxon>
        <taxon>Fungi</taxon>
        <taxon>Dikarya</taxon>
        <taxon>Ascomycota</taxon>
        <taxon>Pezizomycotina</taxon>
        <taxon>Leotiomycetes</taxon>
        <taxon>Helotiales</taxon>
        <taxon>Sclerotiniaceae</taxon>
        <taxon>Botrytis</taxon>
    </lineage>
</organism>
<evidence type="ECO:0000313" key="2">
    <source>
        <dbReference type="Proteomes" id="UP000297280"/>
    </source>
</evidence>
<proteinExistence type="predicted"/>
<comment type="caution">
    <text evidence="1">The sequence shown here is derived from an EMBL/GenBank/DDBJ whole genome shotgun (WGS) entry which is preliminary data.</text>
</comment>
<keyword evidence="2" id="KW-1185">Reference proteome</keyword>
<gene>
    <name evidence="1" type="ORF">BPOR_0176g00090</name>
</gene>